<dbReference type="InterPro" id="IPR008928">
    <property type="entry name" value="6-hairpin_glycosidase_sf"/>
</dbReference>
<gene>
    <name evidence="1" type="ORF">H7C18_11110</name>
</gene>
<accession>A0A7X0SKC1</accession>
<sequence>MTEWRRNVHGDIHAMGNGRLLAYARGADIVRVFGPPYSSPAMAEASWSAAGAAEPLAFESRRLCGTNIWQSRIPGGAAEWEMFVSPALNVYAVRARADMPLRLELRLPKRFECCPLAGVGTADADAAYLIVSPIDARVYTYPSGERTYLAVLGRGVVSASVSEDRLTLEFAPGEMELRLVGGSSYPDLAGETEAAQRLSYGQLRESASASDALTASRLVLPDASRTPFADEGERIRELCESVAFLIKAQQSEDGGLMAGHNYQLAYVRDQYGTCRGLLALGLYEEARRNLEFRFSKWRHFGNLHNAESMGHHRNRHIHENDDVEQTAYTILQAFDYAEQSGDWATLERVFPMLDWCWRVQLPHLHRGMLPFNGDETYVAGGFLPRSALNDGSMEATLLFLEAGRRLLPPARSRGLWKPAEAEAYERVWKDTALRFRGNFWRENGFIANAPARALTADLPAFRHGVCEASPQEGFYFGWTMRTPENRYLSPARAASMKLPAMPGEPLRIHSAGLLPAFIGSSAVAAAERAAEARSALEQFERLGYLPSRPDSSRFVGYDIGLLLYNLTELGHPATADVLRHLLDIADTAGAWVEYYDEGRPMGTRCRPWESGVNIAAIAHAVRSAARREG</sequence>
<protein>
    <submittedName>
        <fullName evidence="1">Uncharacterized protein</fullName>
    </submittedName>
</protein>
<dbReference type="EMBL" id="JACJVO010000012">
    <property type="protein sequence ID" value="MBB6731456.1"/>
    <property type="molecule type" value="Genomic_DNA"/>
</dbReference>
<evidence type="ECO:0000313" key="2">
    <source>
        <dbReference type="Proteomes" id="UP000564644"/>
    </source>
</evidence>
<proteinExistence type="predicted"/>
<dbReference type="AlphaFoldDB" id="A0A7X0SKC1"/>
<dbReference type="GO" id="GO:0005975">
    <property type="term" value="P:carbohydrate metabolic process"/>
    <property type="evidence" value="ECO:0007669"/>
    <property type="project" value="InterPro"/>
</dbReference>
<dbReference type="Proteomes" id="UP000564644">
    <property type="component" value="Unassembled WGS sequence"/>
</dbReference>
<reference evidence="1 2" key="1">
    <citation type="submission" date="2020-08" db="EMBL/GenBank/DDBJ databases">
        <title>Cohnella phylogeny.</title>
        <authorList>
            <person name="Dunlap C."/>
        </authorList>
    </citation>
    <scope>NUCLEOTIDE SEQUENCE [LARGE SCALE GENOMIC DNA]</scope>
    <source>
        <strain evidence="1 2">CBP 2801</strain>
    </source>
</reference>
<name>A0A7X0SKC1_9BACL</name>
<evidence type="ECO:0000313" key="1">
    <source>
        <dbReference type="EMBL" id="MBB6731456.1"/>
    </source>
</evidence>
<comment type="caution">
    <text evidence="1">The sequence shown here is derived from an EMBL/GenBank/DDBJ whole genome shotgun (WGS) entry which is preliminary data.</text>
</comment>
<dbReference type="SUPFAM" id="SSF48208">
    <property type="entry name" value="Six-hairpin glycosidases"/>
    <property type="match status" value="1"/>
</dbReference>
<keyword evidence="2" id="KW-1185">Reference proteome</keyword>
<dbReference type="RefSeq" id="WP_185129128.1">
    <property type="nucleotide sequence ID" value="NZ_JACJVO010000012.1"/>
</dbReference>
<organism evidence="1 2">
    <name type="scientific">Cohnella zeiphila</name>
    <dbReference type="NCBI Taxonomy" id="2761120"/>
    <lineage>
        <taxon>Bacteria</taxon>
        <taxon>Bacillati</taxon>
        <taxon>Bacillota</taxon>
        <taxon>Bacilli</taxon>
        <taxon>Bacillales</taxon>
        <taxon>Paenibacillaceae</taxon>
        <taxon>Cohnella</taxon>
    </lineage>
</organism>